<dbReference type="InterPro" id="IPR002919">
    <property type="entry name" value="TIL_dom"/>
</dbReference>
<dbReference type="Pfam" id="PF01826">
    <property type="entry name" value="TIL"/>
    <property type="match status" value="1"/>
</dbReference>
<dbReference type="OrthoDB" id="6262482at2759"/>
<proteinExistence type="predicted"/>
<keyword evidence="4" id="KW-1185">Reference proteome</keyword>
<dbReference type="Ensembl" id="ENSLLET00000029987.1">
    <property type="protein sequence ID" value="ENSLLEP00000028864.1"/>
    <property type="gene ID" value="ENSLLEG00000018315.1"/>
</dbReference>
<keyword evidence="1" id="KW-0732">Signal</keyword>
<feature type="chain" id="PRO_5034316050" description="TIL domain-containing protein" evidence="1">
    <location>
        <begin position="20"/>
        <end position="76"/>
    </location>
</feature>
<dbReference type="SUPFAM" id="SSF57567">
    <property type="entry name" value="Serine protease inhibitors"/>
    <property type="match status" value="1"/>
</dbReference>
<dbReference type="Gene3D" id="2.10.25.10">
    <property type="entry name" value="Laminin"/>
    <property type="match status" value="1"/>
</dbReference>
<evidence type="ECO:0000256" key="1">
    <source>
        <dbReference type="SAM" id="SignalP"/>
    </source>
</evidence>
<protein>
    <recommendedName>
        <fullName evidence="2">TIL domain-containing protein</fullName>
    </recommendedName>
</protein>
<sequence>FVVYHLSQCISALILSVECGQDHVEYRECGTTCPTSCLNKDQPSRMCALHCVSGCFCEGDYIEDGYGRCIHSKYCQ</sequence>
<dbReference type="CDD" id="cd19941">
    <property type="entry name" value="TIL"/>
    <property type="match status" value="1"/>
</dbReference>
<name>A0A8C5PXX9_9ANUR</name>
<evidence type="ECO:0000313" key="3">
    <source>
        <dbReference type="Ensembl" id="ENSLLEP00000028864.1"/>
    </source>
</evidence>
<evidence type="ECO:0000313" key="4">
    <source>
        <dbReference type="Proteomes" id="UP000694569"/>
    </source>
</evidence>
<dbReference type="InterPro" id="IPR036084">
    <property type="entry name" value="Ser_inhib-like_sf"/>
</dbReference>
<dbReference type="AlphaFoldDB" id="A0A8C5PXX9"/>
<feature type="signal peptide" evidence="1">
    <location>
        <begin position="1"/>
        <end position="19"/>
    </location>
</feature>
<accession>A0A8C5PXX9</accession>
<dbReference type="GeneTree" id="ENSGT01010000228775"/>
<reference evidence="3" key="1">
    <citation type="submission" date="2025-08" db="UniProtKB">
        <authorList>
            <consortium name="Ensembl"/>
        </authorList>
    </citation>
    <scope>IDENTIFICATION</scope>
</reference>
<evidence type="ECO:0000259" key="2">
    <source>
        <dbReference type="Pfam" id="PF01826"/>
    </source>
</evidence>
<reference evidence="3" key="2">
    <citation type="submission" date="2025-09" db="UniProtKB">
        <authorList>
            <consortium name="Ensembl"/>
        </authorList>
    </citation>
    <scope>IDENTIFICATION</scope>
</reference>
<organism evidence="3 4">
    <name type="scientific">Leptobrachium leishanense</name>
    <name type="common">Leishan spiny toad</name>
    <dbReference type="NCBI Taxonomy" id="445787"/>
    <lineage>
        <taxon>Eukaryota</taxon>
        <taxon>Metazoa</taxon>
        <taxon>Chordata</taxon>
        <taxon>Craniata</taxon>
        <taxon>Vertebrata</taxon>
        <taxon>Euteleostomi</taxon>
        <taxon>Amphibia</taxon>
        <taxon>Batrachia</taxon>
        <taxon>Anura</taxon>
        <taxon>Pelobatoidea</taxon>
        <taxon>Megophryidae</taxon>
        <taxon>Leptobrachium</taxon>
    </lineage>
</organism>
<dbReference type="Proteomes" id="UP000694569">
    <property type="component" value="Unplaced"/>
</dbReference>
<feature type="domain" description="TIL" evidence="2">
    <location>
        <begin position="22"/>
        <end position="75"/>
    </location>
</feature>